<proteinExistence type="predicted"/>
<gene>
    <name evidence="1" type="ORF">CA7LBN_003841</name>
</gene>
<dbReference type="Proteomes" id="UP000825438">
    <property type="component" value="Chromosome IV"/>
</dbReference>
<reference evidence="1" key="1">
    <citation type="submission" date="2021-06" db="EMBL/GenBank/DDBJ databases">
        <title>Candida auris outbreak in lebanese hospital.</title>
        <authorList>
            <person name="Finianos M."/>
        </authorList>
    </citation>
    <scope>NUCLEOTIDE SEQUENCE</scope>
    <source>
        <strain evidence="1">CA7LBN</strain>
    </source>
</reference>
<name>A0A8F2W3E8_CANAR</name>
<organism evidence="1">
    <name type="scientific">Candidozyma auris</name>
    <name type="common">Yeast</name>
    <name type="synonym">Candida auris</name>
    <dbReference type="NCBI Taxonomy" id="498019"/>
    <lineage>
        <taxon>Eukaryota</taxon>
        <taxon>Fungi</taxon>
        <taxon>Dikarya</taxon>
        <taxon>Ascomycota</taxon>
        <taxon>Saccharomycotina</taxon>
        <taxon>Pichiomycetes</taxon>
        <taxon>Metschnikowiaceae</taxon>
        <taxon>Candidozyma</taxon>
    </lineage>
</organism>
<protein>
    <submittedName>
        <fullName evidence="1">Uncharacterized protein</fullName>
    </submittedName>
</protein>
<accession>A0A8F2W3E8</accession>
<dbReference type="EMBL" id="CP076752">
    <property type="protein sequence ID" value="QWW24984.1"/>
    <property type="molecule type" value="Genomic_DNA"/>
</dbReference>
<dbReference type="AlphaFoldDB" id="A0A8F2W3E8"/>
<sequence>MYYSEKFKRESTLLEQEEFERVVGDQVKTGKNQLDDLGDVGELVEKDTSKNGKRLVDDIYNYTNMKTILGIHSCSRFIPSIAMKLSTAVVSGLVATTAVSATPVDSTEMARRDNTVVLLQDIENLLGHVVNDVSNVLADAGVNKKEFFGPILAPLDLDKRDEPISKINVPAVLIDVGKLVSNILENVGRITDDCIGFPF</sequence>
<evidence type="ECO:0000313" key="1">
    <source>
        <dbReference type="EMBL" id="QWW24984.1"/>
    </source>
</evidence>